<organism evidence="3 4">
    <name type="scientific">Limulus polyphemus</name>
    <name type="common">Atlantic horseshoe crab</name>
    <dbReference type="NCBI Taxonomy" id="6850"/>
    <lineage>
        <taxon>Eukaryota</taxon>
        <taxon>Metazoa</taxon>
        <taxon>Ecdysozoa</taxon>
        <taxon>Arthropoda</taxon>
        <taxon>Chelicerata</taxon>
        <taxon>Merostomata</taxon>
        <taxon>Xiphosura</taxon>
        <taxon>Limulidae</taxon>
        <taxon>Limulus</taxon>
    </lineage>
</organism>
<accession>A0ABM1BSJ5</accession>
<proteinExistence type="predicted"/>
<feature type="chain" id="PRO_5047199668" evidence="2">
    <location>
        <begin position="24"/>
        <end position="234"/>
    </location>
</feature>
<evidence type="ECO:0000313" key="4">
    <source>
        <dbReference type="RefSeq" id="XP_013787835.1"/>
    </source>
</evidence>
<evidence type="ECO:0000256" key="1">
    <source>
        <dbReference type="SAM" id="MobiDB-lite"/>
    </source>
</evidence>
<feature type="signal peptide" evidence="2">
    <location>
        <begin position="1"/>
        <end position="23"/>
    </location>
</feature>
<dbReference type="Proteomes" id="UP000694941">
    <property type="component" value="Unplaced"/>
</dbReference>
<evidence type="ECO:0000313" key="3">
    <source>
        <dbReference type="Proteomes" id="UP000694941"/>
    </source>
</evidence>
<evidence type="ECO:0000256" key="2">
    <source>
        <dbReference type="SAM" id="SignalP"/>
    </source>
</evidence>
<feature type="region of interest" description="Disordered" evidence="1">
    <location>
        <begin position="92"/>
        <end position="117"/>
    </location>
</feature>
<feature type="compositionally biased region" description="Basic and acidic residues" evidence="1">
    <location>
        <begin position="95"/>
        <end position="117"/>
    </location>
</feature>
<dbReference type="GeneID" id="106471755"/>
<protein>
    <submittedName>
        <fullName evidence="4">Uncharacterized protein LOC106471755 isoform X2</fullName>
    </submittedName>
</protein>
<name>A0ABM1BSJ5_LIMPO</name>
<gene>
    <name evidence="4" type="primary">LOC106471755</name>
</gene>
<dbReference type="RefSeq" id="XP_013787835.1">
    <property type="nucleotide sequence ID" value="XM_013932381.2"/>
</dbReference>
<reference evidence="4" key="1">
    <citation type="submission" date="2025-08" db="UniProtKB">
        <authorList>
            <consortium name="RefSeq"/>
        </authorList>
    </citation>
    <scope>IDENTIFICATION</scope>
    <source>
        <tissue evidence="4">Muscle</tissue>
    </source>
</reference>
<keyword evidence="3" id="KW-1185">Reference proteome</keyword>
<sequence>MKMKTSWILCGLFLIGSLTTINGIEGSDAEETLISGAIDSGIISTFIPDTQSSGYMLAYPLDEALGEKQEEDDHYLTAESFQSYPVIAKTQSLDPKQETLKEASSDDKDKQDDKIDEPLYMIGPDVEEVSEKAENISLEEETVNTGGMGDDAKIPFYNLPLSSEENNTPIQTEPQNERRLKTEDLRNILGLEPTTIPLYRKPKPISENKPRSFRFLLFIQSTATNSSNLSFHYP</sequence>
<keyword evidence="2" id="KW-0732">Signal</keyword>